<gene>
    <name evidence="2" type="ORF">IDJ77_10070</name>
</gene>
<comment type="caution">
    <text evidence="2">The sequence shown here is derived from an EMBL/GenBank/DDBJ whole genome shotgun (WGS) entry which is preliminary data.</text>
</comment>
<sequence length="193" mass="22067">MDHKTSWTPSPDDNLKGLTDKNAINEIEARGIAAAELFILQMDTDIVISTSLILEVHKIGFSELYEWAGKWRTTEVLVGQLNPPAPPQILQLLYQFIDNLNYKLDTFIAADDHVDNLVYAHYEFIRIHPFNNGNGRTGRLLMNLVALKLGYQPLQLYHREGESRRVYIDAMKSADKGDFEPLRNLIAKELLPF</sequence>
<dbReference type="InterPro" id="IPR040198">
    <property type="entry name" value="Fido_containing"/>
</dbReference>
<name>A0ABR7WPB0_9SPHI</name>
<evidence type="ECO:0000259" key="1">
    <source>
        <dbReference type="PROSITE" id="PS51459"/>
    </source>
</evidence>
<evidence type="ECO:0000313" key="2">
    <source>
        <dbReference type="EMBL" id="MBD1364154.1"/>
    </source>
</evidence>
<dbReference type="Gene3D" id="1.10.3290.10">
    <property type="entry name" value="Fido-like domain"/>
    <property type="match status" value="1"/>
</dbReference>
<feature type="domain" description="Fido" evidence="1">
    <location>
        <begin position="48"/>
        <end position="188"/>
    </location>
</feature>
<proteinExistence type="predicted"/>
<dbReference type="EMBL" id="JACWMY010000004">
    <property type="protein sequence ID" value="MBD1364154.1"/>
    <property type="molecule type" value="Genomic_DNA"/>
</dbReference>
<evidence type="ECO:0000313" key="3">
    <source>
        <dbReference type="Proteomes" id="UP000606600"/>
    </source>
</evidence>
<accession>A0ABR7WPB0</accession>
<dbReference type="RefSeq" id="WP_191188811.1">
    <property type="nucleotide sequence ID" value="NZ_JACWMY010000004.1"/>
</dbReference>
<protein>
    <submittedName>
        <fullName evidence="2">Fic family protein</fullName>
    </submittedName>
</protein>
<dbReference type="InterPro" id="IPR036597">
    <property type="entry name" value="Fido-like_dom_sf"/>
</dbReference>
<dbReference type="PANTHER" id="PTHR13504:SF38">
    <property type="entry name" value="FIDO DOMAIN-CONTAINING PROTEIN"/>
    <property type="match status" value="1"/>
</dbReference>
<dbReference type="PANTHER" id="PTHR13504">
    <property type="entry name" value="FIDO DOMAIN-CONTAINING PROTEIN DDB_G0283145"/>
    <property type="match status" value="1"/>
</dbReference>
<keyword evidence="3" id="KW-1185">Reference proteome</keyword>
<dbReference type="Pfam" id="PF02661">
    <property type="entry name" value="Fic"/>
    <property type="match status" value="1"/>
</dbReference>
<reference evidence="2 3" key="1">
    <citation type="submission" date="2020-09" db="EMBL/GenBank/DDBJ databases">
        <title>Novel species of Mucilaginibacter isolated from a glacier on the Tibetan Plateau.</title>
        <authorList>
            <person name="Liu Q."/>
            <person name="Xin Y.-H."/>
        </authorList>
    </citation>
    <scope>NUCLEOTIDE SEQUENCE [LARGE SCALE GENOMIC DNA]</scope>
    <source>
        <strain evidence="2 3">ZT4R22</strain>
    </source>
</reference>
<dbReference type="Proteomes" id="UP000606600">
    <property type="component" value="Unassembled WGS sequence"/>
</dbReference>
<dbReference type="SUPFAM" id="SSF140931">
    <property type="entry name" value="Fic-like"/>
    <property type="match status" value="1"/>
</dbReference>
<dbReference type="InterPro" id="IPR003812">
    <property type="entry name" value="Fido"/>
</dbReference>
<organism evidence="2 3">
    <name type="scientific">Mucilaginibacter pankratovii</name>
    <dbReference type="NCBI Taxonomy" id="2772110"/>
    <lineage>
        <taxon>Bacteria</taxon>
        <taxon>Pseudomonadati</taxon>
        <taxon>Bacteroidota</taxon>
        <taxon>Sphingobacteriia</taxon>
        <taxon>Sphingobacteriales</taxon>
        <taxon>Sphingobacteriaceae</taxon>
        <taxon>Mucilaginibacter</taxon>
    </lineage>
</organism>
<dbReference type="PROSITE" id="PS51459">
    <property type="entry name" value="FIDO"/>
    <property type="match status" value="1"/>
</dbReference>